<dbReference type="Gene3D" id="2.60.40.1190">
    <property type="match status" value="1"/>
</dbReference>
<evidence type="ECO:0000259" key="2">
    <source>
        <dbReference type="Pfam" id="PF06452"/>
    </source>
</evidence>
<evidence type="ECO:0000313" key="3">
    <source>
        <dbReference type="EMBL" id="CEL97005.1"/>
    </source>
</evidence>
<dbReference type="AlphaFoldDB" id="A0A0G4EKB8"/>
<dbReference type="CDD" id="cd09620">
    <property type="entry name" value="CBM9_like_3"/>
    <property type="match status" value="1"/>
</dbReference>
<dbReference type="GO" id="GO:0004553">
    <property type="term" value="F:hydrolase activity, hydrolyzing O-glycosyl compounds"/>
    <property type="evidence" value="ECO:0007669"/>
    <property type="project" value="InterPro"/>
</dbReference>
<protein>
    <recommendedName>
        <fullName evidence="2">Carbohydrate-binding domain-containing protein</fullName>
    </recommendedName>
</protein>
<dbReference type="OrthoDB" id="59288at2759"/>
<reference evidence="3 4" key="1">
    <citation type="submission" date="2014-11" db="EMBL/GenBank/DDBJ databases">
        <authorList>
            <person name="Zhu J."/>
            <person name="Qi W."/>
            <person name="Song R."/>
        </authorList>
    </citation>
    <scope>NUCLEOTIDE SEQUENCE [LARGE SCALE GENOMIC DNA]</scope>
</reference>
<dbReference type="EMBL" id="CDMY01000251">
    <property type="protein sequence ID" value="CEL97005.1"/>
    <property type="molecule type" value="Genomic_DNA"/>
</dbReference>
<dbReference type="GO" id="GO:0016052">
    <property type="term" value="P:carbohydrate catabolic process"/>
    <property type="evidence" value="ECO:0007669"/>
    <property type="project" value="InterPro"/>
</dbReference>
<evidence type="ECO:0000256" key="1">
    <source>
        <dbReference type="SAM" id="MobiDB-lite"/>
    </source>
</evidence>
<dbReference type="SUPFAM" id="SSF49344">
    <property type="entry name" value="CBD9-like"/>
    <property type="match status" value="1"/>
</dbReference>
<organism evidence="3 4">
    <name type="scientific">Vitrella brassicaformis (strain CCMP3155)</name>
    <dbReference type="NCBI Taxonomy" id="1169540"/>
    <lineage>
        <taxon>Eukaryota</taxon>
        <taxon>Sar</taxon>
        <taxon>Alveolata</taxon>
        <taxon>Colpodellida</taxon>
        <taxon>Vitrellaceae</taxon>
        <taxon>Vitrella</taxon>
    </lineage>
</organism>
<evidence type="ECO:0000313" key="4">
    <source>
        <dbReference type="Proteomes" id="UP000041254"/>
    </source>
</evidence>
<dbReference type="VEuPathDB" id="CryptoDB:Vbra_12154"/>
<accession>A0A0G4EKB8</accession>
<feature type="compositionally biased region" description="Acidic residues" evidence="1">
    <location>
        <begin position="323"/>
        <end position="334"/>
    </location>
</feature>
<dbReference type="InParanoid" id="A0A0G4EKB8"/>
<keyword evidence="4" id="KW-1185">Reference proteome</keyword>
<dbReference type="GO" id="GO:0030246">
    <property type="term" value="F:carbohydrate binding"/>
    <property type="evidence" value="ECO:0007669"/>
    <property type="project" value="InterPro"/>
</dbReference>
<dbReference type="Proteomes" id="UP000041254">
    <property type="component" value="Unassembled WGS sequence"/>
</dbReference>
<dbReference type="PANTHER" id="PTHR35532">
    <property type="entry name" value="SIMILAR TO POLYHYDROXYALKANOATE DEPOLYMERASE"/>
    <property type="match status" value="1"/>
</dbReference>
<proteinExistence type="predicted"/>
<feature type="domain" description="Carbohydrate-binding" evidence="2">
    <location>
        <begin position="36"/>
        <end position="134"/>
    </location>
</feature>
<name>A0A0G4EKB8_VITBC</name>
<dbReference type="InterPro" id="IPR010502">
    <property type="entry name" value="Carb-bd_dom_fam9"/>
</dbReference>
<feature type="region of interest" description="Disordered" evidence="1">
    <location>
        <begin position="323"/>
        <end position="343"/>
    </location>
</feature>
<dbReference type="STRING" id="1169540.A0A0G4EKB8"/>
<dbReference type="PANTHER" id="PTHR35532:SF5">
    <property type="entry name" value="CARBOHYDRATE-BINDING DOMAIN-CONTAINING PROTEIN"/>
    <property type="match status" value="1"/>
</dbReference>
<dbReference type="OMA" id="EYNWVWS"/>
<gene>
    <name evidence="3" type="ORF">Vbra_12154</name>
</gene>
<sequence length="367" mass="42211">MEWHGERYAMWEKMKAIRPLVYVAPPVKNDDGPKADGRVNDSAWEHAPWSTLFADIEGEAKPMPRYNTRVKMMWDDSGLWVGSWMDEPHLMAEATEINQYIFHYDHDFEVFINCDGSTHHYYEYEVNANNIRWELTLDKPYSDGGSPTTFNLPNIQTGTDVHGSLNDPSDTDIGWGITAHFPFKDLFALVGQEAAKPKAGDWWRINFSRVEWPLEVVNGSYVKKPPEDNWTWTPQGIVNMHRPERWGFVVFAESPSSEADPSIPDPLFDHKESLLQVYHYQVDYHSFYKRYATSLEDLGLTQTSPPIVIELTDQEDGYRASIEVDEGAEASDPEQQERRKKVSIRADGLLSVDVETRHQEDARATPQ</sequence>
<dbReference type="Pfam" id="PF06452">
    <property type="entry name" value="CBM9_1"/>
    <property type="match status" value="1"/>
</dbReference>